<dbReference type="InterPro" id="IPR018011">
    <property type="entry name" value="Carb_sulfotrans_8-10"/>
</dbReference>
<dbReference type="RefSeq" id="XP_066929272.1">
    <property type="nucleotide sequence ID" value="XM_067073171.1"/>
</dbReference>
<dbReference type="PANTHER" id="PTHR12137">
    <property type="entry name" value="CARBOHYDRATE SULFOTRANSFERASE"/>
    <property type="match status" value="1"/>
</dbReference>
<keyword evidence="3 9" id="KW-0808">Transferase</keyword>
<keyword evidence="9" id="KW-0735">Signal-anchor</keyword>
<comment type="similarity">
    <text evidence="2 9">Belongs to the sulfotransferase 2 family.</text>
</comment>
<keyword evidence="11" id="KW-1185">Reference proteome</keyword>
<keyword evidence="4 9" id="KW-0812">Transmembrane</keyword>
<dbReference type="GO" id="GO:0016051">
    <property type="term" value="P:carbohydrate biosynthetic process"/>
    <property type="evidence" value="ECO:0007669"/>
    <property type="project" value="InterPro"/>
</dbReference>
<protein>
    <recommendedName>
        <fullName evidence="9">Carbohydrate sulfotransferase</fullName>
        <ecNumber evidence="9">2.8.2.-</ecNumber>
    </recommendedName>
</protein>
<dbReference type="EnsemblMetazoa" id="CLYHEMT018188.1">
    <property type="protein sequence ID" value="CLYHEMP018188.1"/>
    <property type="gene ID" value="CLYHEMG018188"/>
</dbReference>
<keyword evidence="5 9" id="KW-1133">Transmembrane helix</keyword>
<dbReference type="Pfam" id="PF03567">
    <property type="entry name" value="Sulfotransfer_2"/>
    <property type="match status" value="1"/>
</dbReference>
<organism evidence="10 11">
    <name type="scientific">Clytia hemisphaerica</name>
    <dbReference type="NCBI Taxonomy" id="252671"/>
    <lineage>
        <taxon>Eukaryota</taxon>
        <taxon>Metazoa</taxon>
        <taxon>Cnidaria</taxon>
        <taxon>Hydrozoa</taxon>
        <taxon>Hydroidolina</taxon>
        <taxon>Leptothecata</taxon>
        <taxon>Obeliida</taxon>
        <taxon>Clytiidae</taxon>
        <taxon>Clytia</taxon>
    </lineage>
</organism>
<evidence type="ECO:0000256" key="4">
    <source>
        <dbReference type="ARBA" id="ARBA00022692"/>
    </source>
</evidence>
<reference evidence="10" key="1">
    <citation type="submission" date="2021-01" db="UniProtKB">
        <authorList>
            <consortium name="EnsemblMetazoa"/>
        </authorList>
    </citation>
    <scope>IDENTIFICATION</scope>
</reference>
<evidence type="ECO:0000256" key="5">
    <source>
        <dbReference type="ARBA" id="ARBA00022989"/>
    </source>
</evidence>
<sequence>MQTNFTRCSFKLVFTVTIFVAMVYLLHYQELLQVKIKMLMSSSSNQPPYHETDIKQIQEKRHRQLQQYCSNQKKQTMIKSRNQFRKFFEPRDKESLRTLKQLIYNDRAKLIFCSVPKVASTNWKRIFHTLEGRFQNPTDQDGRLIHQGLPDITELSKPDLQSRLKTHFSFLFTRHPFERVVSAYRDKLYSSKDKYLQRKYNKIIYKLYRNESYTPDKTPVTFEEFIRYIIYEWRDGKTYRLNLHWRPVTSFCFPCLLNYTFIGKLETINQDSYHITKYINNVTNLNLELPTIRRYKTESRTSLSDYYKNISDRILTDLYKVYENDFLAFGYSLDGIFRRLKV</sequence>
<dbReference type="GO" id="GO:0000139">
    <property type="term" value="C:Golgi membrane"/>
    <property type="evidence" value="ECO:0007669"/>
    <property type="project" value="UniProtKB-SubCell"/>
</dbReference>
<keyword evidence="9" id="KW-0119">Carbohydrate metabolism</keyword>
<dbReference type="PANTHER" id="PTHR12137:SF54">
    <property type="entry name" value="CARBOHYDRATE SULFOTRANSFERASE"/>
    <property type="match status" value="1"/>
</dbReference>
<dbReference type="OrthoDB" id="2019940at2759"/>
<dbReference type="InterPro" id="IPR005331">
    <property type="entry name" value="Sulfotransferase"/>
</dbReference>
<proteinExistence type="inferred from homology"/>
<keyword evidence="8 9" id="KW-0325">Glycoprotein</keyword>
<accession>A0A7M5X7V2</accession>
<evidence type="ECO:0000256" key="9">
    <source>
        <dbReference type="RuleBase" id="RU364020"/>
    </source>
</evidence>
<evidence type="ECO:0000256" key="6">
    <source>
        <dbReference type="ARBA" id="ARBA00023034"/>
    </source>
</evidence>
<dbReference type="GO" id="GO:0008146">
    <property type="term" value="F:sulfotransferase activity"/>
    <property type="evidence" value="ECO:0007669"/>
    <property type="project" value="InterPro"/>
</dbReference>
<comment type="subcellular location">
    <subcellularLocation>
        <location evidence="1 9">Golgi apparatus membrane</location>
        <topology evidence="1 9">Single-pass type II membrane protein</topology>
    </subcellularLocation>
</comment>
<dbReference type="AlphaFoldDB" id="A0A7M5X7V2"/>
<keyword evidence="7 9" id="KW-0472">Membrane</keyword>
<evidence type="ECO:0000256" key="8">
    <source>
        <dbReference type="ARBA" id="ARBA00023180"/>
    </source>
</evidence>
<dbReference type="EC" id="2.8.2.-" evidence="9"/>
<dbReference type="GeneID" id="136816839"/>
<evidence type="ECO:0000256" key="3">
    <source>
        <dbReference type="ARBA" id="ARBA00022679"/>
    </source>
</evidence>
<evidence type="ECO:0000313" key="10">
    <source>
        <dbReference type="EnsemblMetazoa" id="CLYHEMP018188.1"/>
    </source>
</evidence>
<feature type="transmembrane region" description="Helical" evidence="9">
    <location>
        <begin position="12"/>
        <end position="28"/>
    </location>
</feature>
<evidence type="ECO:0000256" key="2">
    <source>
        <dbReference type="ARBA" id="ARBA00006339"/>
    </source>
</evidence>
<dbReference type="Proteomes" id="UP000594262">
    <property type="component" value="Unplaced"/>
</dbReference>
<evidence type="ECO:0000313" key="11">
    <source>
        <dbReference type="Proteomes" id="UP000594262"/>
    </source>
</evidence>
<evidence type="ECO:0000256" key="1">
    <source>
        <dbReference type="ARBA" id="ARBA00004323"/>
    </source>
</evidence>
<name>A0A7M5X7V2_9CNID</name>
<evidence type="ECO:0000256" key="7">
    <source>
        <dbReference type="ARBA" id="ARBA00023136"/>
    </source>
</evidence>
<keyword evidence="6 9" id="KW-0333">Golgi apparatus</keyword>